<name>A0A1K1SU87_9BACT</name>
<gene>
    <name evidence="1" type="ORF">SAMN05661012_06079</name>
    <name evidence="2" type="ORF">SR876_29060</name>
</gene>
<evidence type="ECO:0000313" key="4">
    <source>
        <dbReference type="Proteomes" id="UP001326715"/>
    </source>
</evidence>
<dbReference type="Proteomes" id="UP001326715">
    <property type="component" value="Chromosome"/>
</dbReference>
<dbReference type="AlphaFoldDB" id="A0A1K1SU87"/>
<reference evidence="2 4" key="2">
    <citation type="submission" date="2023-11" db="EMBL/GenBank/DDBJ databases">
        <title>MicrobeMod: A computational toolkit for identifying prokaryotic methylation and restriction-modification with nanopore sequencing.</title>
        <authorList>
            <person name="Crits-Christoph A."/>
            <person name="Kang S.C."/>
            <person name="Lee H."/>
            <person name="Ostrov N."/>
        </authorList>
    </citation>
    <scope>NUCLEOTIDE SEQUENCE [LARGE SCALE GENOMIC DNA]</scope>
    <source>
        <strain evidence="2 4">ATCC 23090</strain>
    </source>
</reference>
<dbReference type="OrthoDB" id="8536512at2"/>
<dbReference type="RefSeq" id="WP_072365679.1">
    <property type="nucleotide sequence ID" value="NZ_CP139972.1"/>
</dbReference>
<evidence type="ECO:0000313" key="1">
    <source>
        <dbReference type="EMBL" id="SFW87413.1"/>
    </source>
</evidence>
<protein>
    <submittedName>
        <fullName evidence="1">Uncharacterized protein</fullName>
    </submittedName>
</protein>
<proteinExistence type="predicted"/>
<dbReference type="Proteomes" id="UP000183788">
    <property type="component" value="Unassembled WGS sequence"/>
</dbReference>
<dbReference type="EMBL" id="CP140154">
    <property type="protein sequence ID" value="WQG88983.1"/>
    <property type="molecule type" value="Genomic_DNA"/>
</dbReference>
<dbReference type="EMBL" id="FPIZ01000032">
    <property type="protein sequence ID" value="SFW87413.1"/>
    <property type="molecule type" value="Genomic_DNA"/>
</dbReference>
<sequence length="207" mass="23521">METESQNLQQTHPLGLVELIRTHPAIDDVKLRDFLKSMRIPLAVAGRFASQVECRKNGKIFMALGCRNPSGNWETIGPEGIGYTGTITFVHHNANQPRIDLFNNQRDFLNVQKLRPSKLGANDSLIVAGMDQLMDALPHLKKYAQLNLYFDHTIPGNALRNCTSLLFSDRANDFSKMYEKNLSFTGYCIELGNRERRNLDRNRSRGI</sequence>
<accession>A0A1K1SU87</accession>
<reference evidence="1 3" key="1">
    <citation type="submission" date="2016-11" db="EMBL/GenBank/DDBJ databases">
        <authorList>
            <person name="Jaros S."/>
            <person name="Januszkiewicz K."/>
            <person name="Wedrychowicz H."/>
        </authorList>
    </citation>
    <scope>NUCLEOTIDE SEQUENCE [LARGE SCALE GENOMIC DNA]</scope>
    <source>
        <strain evidence="1 3">DSM 784</strain>
    </source>
</reference>
<keyword evidence="4" id="KW-1185">Reference proteome</keyword>
<evidence type="ECO:0000313" key="2">
    <source>
        <dbReference type="EMBL" id="WQG88983.1"/>
    </source>
</evidence>
<dbReference type="STRING" id="1004.SAMN05661012_06079"/>
<organism evidence="1 3">
    <name type="scientific">Chitinophaga sancti</name>
    <dbReference type="NCBI Taxonomy" id="1004"/>
    <lineage>
        <taxon>Bacteria</taxon>
        <taxon>Pseudomonadati</taxon>
        <taxon>Bacteroidota</taxon>
        <taxon>Chitinophagia</taxon>
        <taxon>Chitinophagales</taxon>
        <taxon>Chitinophagaceae</taxon>
        <taxon>Chitinophaga</taxon>
    </lineage>
</organism>
<evidence type="ECO:0000313" key="3">
    <source>
        <dbReference type="Proteomes" id="UP000183788"/>
    </source>
</evidence>